<dbReference type="PANTHER" id="PTHR43562">
    <property type="entry name" value="NAPA-TYPE SODIUM/HYDROGEN ANTIPORTER"/>
    <property type="match status" value="1"/>
</dbReference>
<evidence type="ECO:0000256" key="4">
    <source>
        <dbReference type="ARBA" id="ARBA00022449"/>
    </source>
</evidence>
<evidence type="ECO:0000256" key="2">
    <source>
        <dbReference type="ARBA" id="ARBA00005551"/>
    </source>
</evidence>
<feature type="transmembrane region" description="Helical" evidence="9">
    <location>
        <begin position="278"/>
        <end position="296"/>
    </location>
</feature>
<dbReference type="GeneID" id="84782222"/>
<dbReference type="PROSITE" id="PS51202">
    <property type="entry name" value="RCK_C"/>
    <property type="match status" value="1"/>
</dbReference>
<reference evidence="11 12" key="1">
    <citation type="journal article" date="2015" name="Genome Announc.">
        <title>Expanding the biotechnology potential of lactobacilli through comparative genomics of 213 strains and associated genera.</title>
        <authorList>
            <person name="Sun Z."/>
            <person name="Harris H.M."/>
            <person name="McCann A."/>
            <person name="Guo C."/>
            <person name="Argimon S."/>
            <person name="Zhang W."/>
            <person name="Yang X."/>
            <person name="Jeffery I.B."/>
            <person name="Cooney J.C."/>
            <person name="Kagawa T.F."/>
            <person name="Liu W."/>
            <person name="Song Y."/>
            <person name="Salvetti E."/>
            <person name="Wrobel A."/>
            <person name="Rasinkangas P."/>
            <person name="Parkhill J."/>
            <person name="Rea M.C."/>
            <person name="O'Sullivan O."/>
            <person name="Ritari J."/>
            <person name="Douillard F.P."/>
            <person name="Paul Ross R."/>
            <person name="Yang R."/>
            <person name="Briner A.E."/>
            <person name="Felis G.E."/>
            <person name="de Vos W.M."/>
            <person name="Barrangou R."/>
            <person name="Klaenhammer T.R."/>
            <person name="Caufield P.W."/>
            <person name="Cui Y."/>
            <person name="Zhang H."/>
            <person name="O'Toole P.W."/>
        </authorList>
    </citation>
    <scope>NUCLEOTIDE SEQUENCE [LARGE SCALE GENOMIC DNA]</scope>
    <source>
        <strain evidence="11 12">DSM 19117</strain>
    </source>
</reference>
<feature type="transmembrane region" description="Helical" evidence="9">
    <location>
        <begin position="194"/>
        <end position="212"/>
    </location>
</feature>
<dbReference type="Pfam" id="PF00999">
    <property type="entry name" value="Na_H_Exchanger"/>
    <property type="match status" value="1"/>
</dbReference>
<evidence type="ECO:0000256" key="1">
    <source>
        <dbReference type="ARBA" id="ARBA00004141"/>
    </source>
</evidence>
<dbReference type="GO" id="GO:0008324">
    <property type="term" value="F:monoatomic cation transmembrane transporter activity"/>
    <property type="evidence" value="ECO:0007669"/>
    <property type="project" value="InterPro"/>
</dbReference>
<dbReference type="Gene3D" id="1.20.1530.20">
    <property type="match status" value="1"/>
</dbReference>
<dbReference type="InterPro" id="IPR006037">
    <property type="entry name" value="RCK_C"/>
</dbReference>
<keyword evidence="7" id="KW-0406">Ion transport</keyword>
<dbReference type="Proteomes" id="UP000051162">
    <property type="component" value="Unassembled WGS sequence"/>
</dbReference>
<evidence type="ECO:0000256" key="5">
    <source>
        <dbReference type="ARBA" id="ARBA00022692"/>
    </source>
</evidence>
<dbReference type="GO" id="GO:0016020">
    <property type="term" value="C:membrane"/>
    <property type="evidence" value="ECO:0007669"/>
    <property type="project" value="UniProtKB-SubCell"/>
</dbReference>
<dbReference type="Pfam" id="PF02080">
    <property type="entry name" value="TrkA_C"/>
    <property type="match status" value="1"/>
</dbReference>
<dbReference type="SUPFAM" id="SSF116726">
    <property type="entry name" value="TrkA C-terminal domain-like"/>
    <property type="match status" value="1"/>
</dbReference>
<feature type="transmembrane region" description="Helical" evidence="9">
    <location>
        <begin position="57"/>
        <end position="79"/>
    </location>
</feature>
<feature type="transmembrane region" description="Helical" evidence="9">
    <location>
        <begin position="100"/>
        <end position="122"/>
    </location>
</feature>
<feature type="transmembrane region" description="Helical" evidence="9">
    <location>
        <begin position="338"/>
        <end position="359"/>
    </location>
</feature>
<evidence type="ECO:0000256" key="7">
    <source>
        <dbReference type="ARBA" id="ARBA00023065"/>
    </source>
</evidence>
<dbReference type="InterPro" id="IPR038770">
    <property type="entry name" value="Na+/solute_symporter_sf"/>
</dbReference>
<protein>
    <submittedName>
        <fullName evidence="11">TrkA protein</fullName>
    </submittedName>
</protein>
<sequence length="618" mass="67902">MNQLSLLIILAAALVTPLAMARFRLSLLPTAVVEILVGILLGPSALNMVHTNDTLTLLSNTGVIFLMFLSGMEIDFSLFGRRKTPQTPLAAKVANNAPKYSPVFLAGLSYLLIAVCSLLLGWGLVALKLFSDPWLAAIIFMTISLGIVIATLKEKELLSKPFGQTVLLIAALGEIVPLLSLTIYAAIFGSHNQSLWLILLIFVAAGVLFIRFKPFFNFYERINKSTTQLDIRLAFFLIFSLVVLAESVGAEGILGAFVAGIVMKLLQPREDTKVRLDAIGYGFFIPIFFMMSGANLNLRQLLAQPATLILIPAFFMAYLLAKVTVYGVLRLRFKRGNALAGTAMSAVTITMVLAVLQVAKAMHAVTSQQSGAFLLAAILTCVCGPLLFNMSYSAEAEDLKKTTVHFIGTNLMTVPVAQQLSQGWYDITMYTDKDTNYRTYNSEVNTQLLPELTPESAKAAGVFDANTVVLGHFNATKNYELAKAAKAYGVTRVIVRFEDRNVLDQRADELIALGIEVYNTPSVNIAMLRSLIETPTTLRLLTSSNTTVYEVTLRNRRYTDLAIRQLPFVGDITISRIYRDGHFLRPTGETLLKVNDRVIFTSSATTAREIRQKLGVLN</sequence>
<accession>A0A0R1K1A7</accession>
<comment type="subcellular location">
    <subcellularLocation>
        <location evidence="1">Membrane</location>
        <topology evidence="1">Multi-pass membrane protein</topology>
    </subcellularLocation>
</comment>
<keyword evidence="4" id="KW-0050">Antiport</keyword>
<dbReference type="InterPro" id="IPR036721">
    <property type="entry name" value="RCK_C_sf"/>
</dbReference>
<gene>
    <name evidence="11" type="ORF">FD30_GL000213</name>
</gene>
<evidence type="ECO:0000256" key="9">
    <source>
        <dbReference type="SAM" id="Phobius"/>
    </source>
</evidence>
<comment type="similarity">
    <text evidence="2">Belongs to the monovalent cation:proton antiporter 2 (CPA2) transporter (TC 2.A.37) family.</text>
</comment>
<feature type="transmembrane region" description="Helical" evidence="9">
    <location>
        <begin position="165"/>
        <end position="188"/>
    </location>
</feature>
<dbReference type="RefSeq" id="WP_056943627.1">
    <property type="nucleotide sequence ID" value="NZ_AZDT01000008.1"/>
</dbReference>
<dbReference type="PATRIC" id="fig|1423773.3.peg.215"/>
<organism evidence="11 12">
    <name type="scientific">Levilactobacillus namurensis DSM 19117</name>
    <dbReference type="NCBI Taxonomy" id="1423773"/>
    <lineage>
        <taxon>Bacteria</taxon>
        <taxon>Bacillati</taxon>
        <taxon>Bacillota</taxon>
        <taxon>Bacilli</taxon>
        <taxon>Lactobacillales</taxon>
        <taxon>Lactobacillaceae</taxon>
        <taxon>Levilactobacillus</taxon>
    </lineage>
</organism>
<keyword evidence="3" id="KW-0813">Transport</keyword>
<feature type="domain" description="RCK C-terminal" evidence="10">
    <location>
        <begin position="535"/>
        <end position="616"/>
    </location>
</feature>
<dbReference type="STRING" id="1423773.FD30_GL000213"/>
<dbReference type="EMBL" id="AZDT01000008">
    <property type="protein sequence ID" value="KRK77295.1"/>
    <property type="molecule type" value="Genomic_DNA"/>
</dbReference>
<dbReference type="GO" id="GO:0006813">
    <property type="term" value="P:potassium ion transport"/>
    <property type="evidence" value="ECO:0007669"/>
    <property type="project" value="InterPro"/>
</dbReference>
<dbReference type="GO" id="GO:0015297">
    <property type="term" value="F:antiporter activity"/>
    <property type="evidence" value="ECO:0007669"/>
    <property type="project" value="UniProtKB-KW"/>
</dbReference>
<evidence type="ECO:0000313" key="11">
    <source>
        <dbReference type="EMBL" id="KRK77295.1"/>
    </source>
</evidence>
<evidence type="ECO:0000313" key="12">
    <source>
        <dbReference type="Proteomes" id="UP000051162"/>
    </source>
</evidence>
<evidence type="ECO:0000256" key="8">
    <source>
        <dbReference type="ARBA" id="ARBA00023136"/>
    </source>
</evidence>
<dbReference type="InterPro" id="IPR006153">
    <property type="entry name" value="Cation/H_exchanger_TM"/>
</dbReference>
<dbReference type="Gene3D" id="3.30.70.1450">
    <property type="entry name" value="Regulator of K+ conductance, C-terminal domain"/>
    <property type="match status" value="1"/>
</dbReference>
<dbReference type="PANTHER" id="PTHR43562:SF1">
    <property type="entry name" value="NA(+)_H(+) ANTIPORTER YJBQ-RELATED"/>
    <property type="match status" value="1"/>
</dbReference>
<keyword evidence="5 9" id="KW-0812">Transmembrane</keyword>
<proteinExistence type="inferred from homology"/>
<keyword evidence="6 9" id="KW-1133">Transmembrane helix</keyword>
<keyword evidence="8 9" id="KW-0472">Membrane</keyword>
<feature type="transmembrane region" description="Helical" evidence="9">
    <location>
        <begin position="371"/>
        <end position="392"/>
    </location>
</feature>
<keyword evidence="12" id="KW-1185">Reference proteome</keyword>
<name>A0A0R1K1A7_9LACO</name>
<feature type="transmembrane region" description="Helical" evidence="9">
    <location>
        <begin position="134"/>
        <end position="153"/>
    </location>
</feature>
<dbReference type="GO" id="GO:1902600">
    <property type="term" value="P:proton transmembrane transport"/>
    <property type="evidence" value="ECO:0007669"/>
    <property type="project" value="InterPro"/>
</dbReference>
<comment type="caution">
    <text evidence="11">The sequence shown here is derived from an EMBL/GenBank/DDBJ whole genome shotgun (WGS) entry which is preliminary data.</text>
</comment>
<feature type="transmembrane region" description="Helical" evidence="9">
    <location>
        <begin position="308"/>
        <end position="326"/>
    </location>
</feature>
<dbReference type="OrthoDB" id="9793589at2"/>
<evidence type="ECO:0000259" key="10">
    <source>
        <dbReference type="PROSITE" id="PS51202"/>
    </source>
</evidence>
<evidence type="ECO:0000256" key="6">
    <source>
        <dbReference type="ARBA" id="ARBA00022989"/>
    </source>
</evidence>
<dbReference type="AlphaFoldDB" id="A0A0R1K1A7"/>
<feature type="transmembrane region" description="Helical" evidence="9">
    <location>
        <begin position="233"/>
        <end position="266"/>
    </location>
</feature>
<evidence type="ECO:0000256" key="3">
    <source>
        <dbReference type="ARBA" id="ARBA00022448"/>
    </source>
</evidence>